<dbReference type="PANTHER" id="PTHR11985">
    <property type="entry name" value="GLYCEROL-3-PHOSPHATE DEHYDROGENASE"/>
    <property type="match status" value="1"/>
</dbReference>
<dbReference type="InterPro" id="IPR036188">
    <property type="entry name" value="FAD/NAD-bd_sf"/>
</dbReference>
<feature type="domain" description="Alpha-glycerophosphate oxidase C-terminal" evidence="8">
    <location>
        <begin position="390"/>
        <end position="490"/>
    </location>
</feature>
<dbReference type="InterPro" id="IPR000447">
    <property type="entry name" value="G3P_DH_FAD-dep"/>
</dbReference>
<comment type="caution">
    <text evidence="9">The sequence shown here is derived from an EMBL/GenBank/DDBJ whole genome shotgun (WGS) entry which is preliminary data.</text>
</comment>
<dbReference type="SUPFAM" id="SSF51905">
    <property type="entry name" value="FAD/NAD(P)-binding domain"/>
    <property type="match status" value="1"/>
</dbReference>
<dbReference type="InterPro" id="IPR006076">
    <property type="entry name" value="FAD-dep_OxRdtase"/>
</dbReference>
<dbReference type="EMBL" id="SLWY01000023">
    <property type="protein sequence ID" value="TCO78146.1"/>
    <property type="molecule type" value="Genomic_DNA"/>
</dbReference>
<organism evidence="9 10">
    <name type="scientific">Plasticicumulans lactativorans</name>
    <dbReference type="NCBI Taxonomy" id="1133106"/>
    <lineage>
        <taxon>Bacteria</taxon>
        <taxon>Pseudomonadati</taxon>
        <taxon>Pseudomonadota</taxon>
        <taxon>Gammaproteobacteria</taxon>
        <taxon>Candidatus Competibacteraceae</taxon>
        <taxon>Plasticicumulans</taxon>
    </lineage>
</organism>
<evidence type="ECO:0000259" key="7">
    <source>
        <dbReference type="Pfam" id="PF01266"/>
    </source>
</evidence>
<dbReference type="PROSITE" id="PS00977">
    <property type="entry name" value="FAD_G3PDH_1"/>
    <property type="match status" value="1"/>
</dbReference>
<keyword evidence="10" id="KW-1185">Reference proteome</keyword>
<sequence>MAANERYDLLVVGGGINGAGIARDAAGRGLSVLLCEQDDLAGHTSSASTKLIHGGLRYLEQRAFRLVGKALAEREVLLRAAPHISWPLRFVLPHQPHLRPAWMIRLGLFLYDHLDFGKRKLLPGSHAVDLRTHPAGGPLQPELVRGFVYSDGWVQDARLVVLNALAAAEHGASVLTRTRCVGARRVDGLWRVRLCGADGGEHEVEARALVNAAGPWVARLLDEVLHAPHARALRLVKGSHIVVPKCFDHPYAYIFQNPDQRIVFAIPYERDYTLIGTTDVEYAGDPRAVAIDDDEIRYLCQAASRYFRQPVLPADVVWCYSGVRPLLNDDRGAPAEVTRDYQLELDAGPAPLLSVFGGKLTTYRKLAEEAVDRLAPLLGCSAGAWTGAGAPLPGGDIADADVERFLAGLRTAHPWLPPELAARLARTYGTRTARLLGTATRLAELGECLGADLYAAEVDYLVAEEWACSAEDILWRRTKLGLRFDAAAVTRLERYLGVQAELPARRCG</sequence>
<accession>A0A4R2L2Z3</accession>
<dbReference type="GO" id="GO:0046168">
    <property type="term" value="P:glycerol-3-phosphate catabolic process"/>
    <property type="evidence" value="ECO:0007669"/>
    <property type="project" value="TreeGrafter"/>
</dbReference>
<dbReference type="EC" id="1.1.5.3" evidence="6"/>
<evidence type="ECO:0000256" key="2">
    <source>
        <dbReference type="ARBA" id="ARBA00007330"/>
    </source>
</evidence>
<evidence type="ECO:0000313" key="10">
    <source>
        <dbReference type="Proteomes" id="UP000295765"/>
    </source>
</evidence>
<dbReference type="NCBIfam" id="NF008899">
    <property type="entry name" value="PRK12266.1"/>
    <property type="match status" value="1"/>
</dbReference>
<dbReference type="Gene3D" id="3.30.9.10">
    <property type="entry name" value="D-Amino Acid Oxidase, subunit A, domain 2"/>
    <property type="match status" value="1"/>
</dbReference>
<dbReference type="Gene3D" id="3.50.50.60">
    <property type="entry name" value="FAD/NAD(P)-binding domain"/>
    <property type="match status" value="1"/>
</dbReference>
<name>A0A4R2L2Z3_9GAMM</name>
<comment type="catalytic activity">
    <reaction evidence="6">
        <text>a quinone + sn-glycerol 3-phosphate = dihydroxyacetone phosphate + a quinol</text>
        <dbReference type="Rhea" id="RHEA:18977"/>
        <dbReference type="ChEBI" id="CHEBI:24646"/>
        <dbReference type="ChEBI" id="CHEBI:57597"/>
        <dbReference type="ChEBI" id="CHEBI:57642"/>
        <dbReference type="ChEBI" id="CHEBI:132124"/>
        <dbReference type="EC" id="1.1.5.3"/>
    </reaction>
</comment>
<protein>
    <recommendedName>
        <fullName evidence="6">Glycerol-3-phosphate dehydrogenase</fullName>
        <ecNumber evidence="6">1.1.5.3</ecNumber>
    </recommendedName>
</protein>
<feature type="domain" description="FAD dependent oxidoreductase" evidence="7">
    <location>
        <begin position="8"/>
        <end position="363"/>
    </location>
</feature>
<dbReference type="PANTHER" id="PTHR11985:SF15">
    <property type="entry name" value="GLYCEROL-3-PHOSPHATE DEHYDROGENASE, MITOCHONDRIAL"/>
    <property type="match status" value="1"/>
</dbReference>
<dbReference type="InterPro" id="IPR031656">
    <property type="entry name" value="DAO_C"/>
</dbReference>
<comment type="cofactor">
    <cofactor evidence="1 6">
        <name>FAD</name>
        <dbReference type="ChEBI" id="CHEBI:57692"/>
    </cofactor>
</comment>
<dbReference type="Gene3D" id="1.10.8.870">
    <property type="entry name" value="Alpha-glycerophosphate oxidase, cap domain"/>
    <property type="match status" value="1"/>
</dbReference>
<evidence type="ECO:0000259" key="8">
    <source>
        <dbReference type="Pfam" id="PF16901"/>
    </source>
</evidence>
<dbReference type="RefSeq" id="WP_132545137.1">
    <property type="nucleotide sequence ID" value="NZ_SLWY01000023.1"/>
</dbReference>
<evidence type="ECO:0000256" key="4">
    <source>
        <dbReference type="ARBA" id="ARBA00022827"/>
    </source>
</evidence>
<evidence type="ECO:0000256" key="6">
    <source>
        <dbReference type="RuleBase" id="RU361217"/>
    </source>
</evidence>
<proteinExistence type="inferred from homology"/>
<dbReference type="OrthoDB" id="9766796at2"/>
<dbReference type="GO" id="GO:0009331">
    <property type="term" value="C:glycerol-3-phosphate dehydrogenase (FAD) complex"/>
    <property type="evidence" value="ECO:0007669"/>
    <property type="project" value="UniProtKB-UniRule"/>
</dbReference>
<dbReference type="Proteomes" id="UP000295765">
    <property type="component" value="Unassembled WGS sequence"/>
</dbReference>
<dbReference type="NCBIfam" id="NF009906">
    <property type="entry name" value="PRK13369.1"/>
    <property type="match status" value="1"/>
</dbReference>
<keyword evidence="5 6" id="KW-0560">Oxidoreductase</keyword>
<reference evidence="9 10" key="1">
    <citation type="submission" date="2019-03" db="EMBL/GenBank/DDBJ databases">
        <title>Genomic Encyclopedia of Type Strains, Phase IV (KMG-IV): sequencing the most valuable type-strain genomes for metagenomic binning, comparative biology and taxonomic classification.</title>
        <authorList>
            <person name="Goeker M."/>
        </authorList>
    </citation>
    <scope>NUCLEOTIDE SEQUENCE [LARGE SCALE GENOMIC DNA]</scope>
    <source>
        <strain evidence="9 10">DSM 25287</strain>
    </source>
</reference>
<evidence type="ECO:0000256" key="1">
    <source>
        <dbReference type="ARBA" id="ARBA00001974"/>
    </source>
</evidence>
<keyword evidence="3 6" id="KW-0285">Flavoprotein</keyword>
<dbReference type="GO" id="GO:0004368">
    <property type="term" value="F:glycerol-3-phosphate dehydrogenase (quinone) activity"/>
    <property type="evidence" value="ECO:0007669"/>
    <property type="project" value="UniProtKB-EC"/>
</dbReference>
<dbReference type="InterPro" id="IPR038299">
    <property type="entry name" value="DAO_C_sf"/>
</dbReference>
<dbReference type="AlphaFoldDB" id="A0A4R2L2Z3"/>
<gene>
    <name evidence="9" type="ORF">EV699_12323</name>
</gene>
<evidence type="ECO:0000256" key="3">
    <source>
        <dbReference type="ARBA" id="ARBA00022630"/>
    </source>
</evidence>
<dbReference type="Pfam" id="PF16901">
    <property type="entry name" value="DAO_C"/>
    <property type="match status" value="1"/>
</dbReference>
<keyword evidence="4" id="KW-0274">FAD</keyword>
<dbReference type="PRINTS" id="PR01001">
    <property type="entry name" value="FADG3PDH"/>
</dbReference>
<evidence type="ECO:0000313" key="9">
    <source>
        <dbReference type="EMBL" id="TCO78146.1"/>
    </source>
</evidence>
<dbReference type="PROSITE" id="PS00978">
    <property type="entry name" value="FAD_G3PDH_2"/>
    <property type="match status" value="1"/>
</dbReference>
<dbReference type="Gene3D" id="6.10.250.1890">
    <property type="match status" value="1"/>
</dbReference>
<comment type="similarity">
    <text evidence="2 6">Belongs to the FAD-dependent glycerol-3-phosphate dehydrogenase family.</text>
</comment>
<dbReference type="Pfam" id="PF01266">
    <property type="entry name" value="DAO"/>
    <property type="match status" value="1"/>
</dbReference>
<evidence type="ECO:0000256" key="5">
    <source>
        <dbReference type="ARBA" id="ARBA00023002"/>
    </source>
</evidence>